<evidence type="ECO:0000259" key="3">
    <source>
        <dbReference type="PROSITE" id="PS50110"/>
    </source>
</evidence>
<feature type="modified residue" description="4-aspartylphosphate" evidence="2">
    <location>
        <position position="63"/>
    </location>
</feature>
<dbReference type="InterPro" id="IPR001789">
    <property type="entry name" value="Sig_transdc_resp-reg_receiver"/>
</dbReference>
<dbReference type="InterPro" id="IPR050595">
    <property type="entry name" value="Bact_response_regulator"/>
</dbReference>
<evidence type="ECO:0000313" key="6">
    <source>
        <dbReference type="Proteomes" id="UP000622580"/>
    </source>
</evidence>
<evidence type="ECO:0000256" key="1">
    <source>
        <dbReference type="ARBA" id="ARBA00022553"/>
    </source>
</evidence>
<evidence type="ECO:0000259" key="4">
    <source>
        <dbReference type="PROSITE" id="PS50206"/>
    </source>
</evidence>
<evidence type="ECO:0000313" key="5">
    <source>
        <dbReference type="EMBL" id="MBR7618586.1"/>
    </source>
</evidence>
<protein>
    <submittedName>
        <fullName evidence="5">Response regulator</fullName>
    </submittedName>
</protein>
<dbReference type="PANTHER" id="PTHR44591">
    <property type="entry name" value="STRESS RESPONSE REGULATOR PROTEIN 1"/>
    <property type="match status" value="1"/>
</dbReference>
<gene>
    <name evidence="5" type="ORF">JKL49_04230</name>
</gene>
<dbReference type="RefSeq" id="WP_215338461.1">
    <property type="nucleotide sequence ID" value="NZ_JAGSGD010000001.1"/>
</dbReference>
<dbReference type="AlphaFoldDB" id="A0A941HUY9"/>
<dbReference type="GO" id="GO:0000160">
    <property type="term" value="P:phosphorelay signal transduction system"/>
    <property type="evidence" value="ECO:0007669"/>
    <property type="project" value="InterPro"/>
</dbReference>
<dbReference type="EMBL" id="JAGSGD010000001">
    <property type="protein sequence ID" value="MBR7618586.1"/>
    <property type="molecule type" value="Genomic_DNA"/>
</dbReference>
<dbReference type="Proteomes" id="UP000622580">
    <property type="component" value="Unassembled WGS sequence"/>
</dbReference>
<name>A0A941HUY9_9CAUL</name>
<evidence type="ECO:0000256" key="2">
    <source>
        <dbReference type="PROSITE-ProRule" id="PRU00169"/>
    </source>
</evidence>
<dbReference type="InterPro" id="IPR011006">
    <property type="entry name" value="CheY-like_superfamily"/>
</dbReference>
<dbReference type="InterPro" id="IPR001763">
    <property type="entry name" value="Rhodanese-like_dom"/>
</dbReference>
<comment type="caution">
    <text evidence="5">The sequence shown here is derived from an EMBL/GenBank/DDBJ whole genome shotgun (WGS) entry which is preliminary data.</text>
</comment>
<dbReference type="PROSITE" id="PS50206">
    <property type="entry name" value="RHODANESE_3"/>
    <property type="match status" value="1"/>
</dbReference>
<keyword evidence="1 2" id="KW-0597">Phosphoprotein</keyword>
<dbReference type="Pfam" id="PF00072">
    <property type="entry name" value="Response_reg"/>
    <property type="match status" value="1"/>
</dbReference>
<feature type="domain" description="Rhodanese" evidence="4">
    <location>
        <begin position="11"/>
        <end position="56"/>
    </location>
</feature>
<dbReference type="SUPFAM" id="SSF52172">
    <property type="entry name" value="CheY-like"/>
    <property type="match status" value="1"/>
</dbReference>
<accession>A0A941HUY9</accession>
<keyword evidence="6" id="KW-1185">Reference proteome</keyword>
<reference evidence="5" key="1">
    <citation type="submission" date="2021-04" db="EMBL/GenBank/DDBJ databases">
        <title>Draft genome assembly of strain Phenylobacterium sp. 20VBR1 using MiniION and Illumina platforms.</title>
        <authorList>
            <person name="Thomas F.A."/>
            <person name="Krishnan K.P."/>
            <person name="Sinha R.K."/>
        </authorList>
    </citation>
    <scope>NUCLEOTIDE SEQUENCE</scope>
    <source>
        <strain evidence="5">20VBR1</strain>
    </source>
</reference>
<proteinExistence type="predicted"/>
<dbReference type="Gene3D" id="3.40.50.2300">
    <property type="match status" value="1"/>
</dbReference>
<dbReference type="PROSITE" id="PS50110">
    <property type="entry name" value="RESPONSE_REGULATORY"/>
    <property type="match status" value="1"/>
</dbReference>
<organism evidence="5 6">
    <name type="scientific">Phenylobacterium glaciei</name>
    <dbReference type="NCBI Taxonomy" id="2803784"/>
    <lineage>
        <taxon>Bacteria</taxon>
        <taxon>Pseudomonadati</taxon>
        <taxon>Pseudomonadota</taxon>
        <taxon>Alphaproteobacteria</taxon>
        <taxon>Caulobacterales</taxon>
        <taxon>Caulobacteraceae</taxon>
        <taxon>Phenylobacterium</taxon>
    </lineage>
</organism>
<dbReference type="SMART" id="SM00448">
    <property type="entry name" value="REC"/>
    <property type="match status" value="1"/>
</dbReference>
<sequence>MSTAPVTFIDDDPILFVDDNAICSLETTATLRELGYNVVNAYDANGAFDTLSRRTPLGALVTDVDLGPGPDGFEVARVARATYPALAVVFISGTAAGRHVAEGVSGSEFVSKPFEPYEIAEALGRAMAA</sequence>
<feature type="domain" description="Response regulatory" evidence="3">
    <location>
        <begin position="13"/>
        <end position="127"/>
    </location>
</feature>
<dbReference type="PANTHER" id="PTHR44591:SF21">
    <property type="entry name" value="TWO-COMPONENT RESPONSE REGULATOR"/>
    <property type="match status" value="1"/>
</dbReference>